<accession>A0A699ZRB0</accession>
<gene>
    <name evidence="4" type="ORF">HaLaN_22729</name>
</gene>
<keyword evidence="5" id="KW-1185">Reference proteome</keyword>
<protein>
    <submittedName>
        <fullName evidence="4">22 kDa translocon at the inner membrane of chloroplasts</fullName>
    </submittedName>
</protein>
<dbReference type="EMBL" id="BLLF01002653">
    <property type="protein sequence ID" value="GFH24861.1"/>
    <property type="molecule type" value="Genomic_DNA"/>
</dbReference>
<name>A0A699ZRB0_HAELA</name>
<keyword evidence="2" id="KW-0150">Chloroplast</keyword>
<proteinExistence type="predicted"/>
<evidence type="ECO:0000313" key="5">
    <source>
        <dbReference type="Proteomes" id="UP000485058"/>
    </source>
</evidence>
<evidence type="ECO:0000256" key="2">
    <source>
        <dbReference type="ARBA" id="ARBA00022528"/>
    </source>
</evidence>
<evidence type="ECO:0000256" key="3">
    <source>
        <dbReference type="ARBA" id="ARBA00022640"/>
    </source>
</evidence>
<dbReference type="Gene3D" id="3.40.1350.100">
    <property type="match status" value="2"/>
</dbReference>
<organism evidence="4 5">
    <name type="scientific">Haematococcus lacustris</name>
    <name type="common">Green alga</name>
    <name type="synonym">Haematococcus pluvialis</name>
    <dbReference type="NCBI Taxonomy" id="44745"/>
    <lineage>
        <taxon>Eukaryota</taxon>
        <taxon>Viridiplantae</taxon>
        <taxon>Chlorophyta</taxon>
        <taxon>core chlorophytes</taxon>
        <taxon>Chlorophyceae</taxon>
        <taxon>CS clade</taxon>
        <taxon>Chlamydomonadales</taxon>
        <taxon>Haematococcaceae</taxon>
        <taxon>Haematococcus</taxon>
    </lineage>
</organism>
<reference evidence="4 5" key="1">
    <citation type="submission" date="2020-02" db="EMBL/GenBank/DDBJ databases">
        <title>Draft genome sequence of Haematococcus lacustris strain NIES-144.</title>
        <authorList>
            <person name="Morimoto D."/>
            <person name="Nakagawa S."/>
            <person name="Yoshida T."/>
            <person name="Sawayama S."/>
        </authorList>
    </citation>
    <scope>NUCLEOTIDE SEQUENCE [LARGE SCALE GENOMIC DNA]</scope>
    <source>
        <strain evidence="4 5">NIES-144</strain>
    </source>
</reference>
<dbReference type="AlphaFoldDB" id="A0A699ZRB0"/>
<dbReference type="Pfam" id="PF04278">
    <property type="entry name" value="Tic22"/>
    <property type="match status" value="2"/>
</dbReference>
<dbReference type="PANTHER" id="PTHR33926">
    <property type="entry name" value="PROTEIN TIC 22, CHLOROPLASTIC"/>
    <property type="match status" value="1"/>
</dbReference>
<evidence type="ECO:0000313" key="4">
    <source>
        <dbReference type="EMBL" id="GFH24861.1"/>
    </source>
</evidence>
<dbReference type="GO" id="GO:0009507">
    <property type="term" value="C:chloroplast"/>
    <property type="evidence" value="ECO:0007669"/>
    <property type="project" value="UniProtKB-SubCell"/>
</dbReference>
<dbReference type="GO" id="GO:0015031">
    <property type="term" value="P:protein transport"/>
    <property type="evidence" value="ECO:0007669"/>
    <property type="project" value="InterPro"/>
</dbReference>
<dbReference type="InterPro" id="IPR007378">
    <property type="entry name" value="Tic22-like"/>
</dbReference>
<evidence type="ECO:0000256" key="1">
    <source>
        <dbReference type="ARBA" id="ARBA00004229"/>
    </source>
</evidence>
<sequence length="122" mass="13456">MAKDEVKARLAPIPVFTVANPKNEFVLVAGENNTQLGFFFFKRSDAEAIVEKAGVPVFQAEGLTVTTQEVSYVPLFLAKEDLDIAVQGAYKLRNAPQIKLLKDKASKLEEDYNQCNSGLYTA</sequence>
<dbReference type="PANTHER" id="PTHR33926:SF4">
    <property type="entry name" value="PROTEIN TIC 22, CHLOROPLASTIC"/>
    <property type="match status" value="1"/>
</dbReference>
<comment type="subcellular location">
    <subcellularLocation>
        <location evidence="1">Plastid</location>
        <location evidence="1">Chloroplast</location>
    </subcellularLocation>
</comment>
<dbReference type="Proteomes" id="UP000485058">
    <property type="component" value="Unassembled WGS sequence"/>
</dbReference>
<keyword evidence="3" id="KW-0934">Plastid</keyword>
<comment type="caution">
    <text evidence="4">The sequence shown here is derived from an EMBL/GenBank/DDBJ whole genome shotgun (WGS) entry which is preliminary data.</text>
</comment>